<dbReference type="InterPro" id="IPR038587">
    <property type="entry name" value="Ribosomal_eL40_sf"/>
</dbReference>
<comment type="caution">
    <text evidence="2">The sequence shown here is derived from an EMBL/GenBank/DDBJ whole genome shotgun (WGS) entry which is preliminary data.</text>
</comment>
<proteinExistence type="inferred from homology"/>
<protein>
    <recommendedName>
        <fullName evidence="1">HVA22-like protein</fullName>
    </recommendedName>
</protein>
<evidence type="ECO:0000313" key="3">
    <source>
        <dbReference type="Proteomes" id="UP001172457"/>
    </source>
</evidence>
<dbReference type="EMBL" id="JARYMX010000002">
    <property type="protein sequence ID" value="KAJ9561420.1"/>
    <property type="molecule type" value="Genomic_DNA"/>
</dbReference>
<keyword evidence="3" id="KW-1185">Reference proteome</keyword>
<dbReference type="PANTHER" id="PTHR12300">
    <property type="entry name" value="HVA22-LIKE PROTEINS"/>
    <property type="match status" value="1"/>
</dbReference>
<evidence type="ECO:0000313" key="2">
    <source>
        <dbReference type="EMBL" id="KAJ9561420.1"/>
    </source>
</evidence>
<dbReference type="Proteomes" id="UP001172457">
    <property type="component" value="Chromosome 2"/>
</dbReference>
<dbReference type="GO" id="GO:0016020">
    <property type="term" value="C:membrane"/>
    <property type="evidence" value="ECO:0007669"/>
    <property type="project" value="UniProtKB-SubCell"/>
</dbReference>
<comment type="subcellular location">
    <subcellularLocation>
        <location evidence="1">Membrane</location>
        <topology evidence="1">Multi-pass membrane protein</topology>
    </subcellularLocation>
</comment>
<dbReference type="Gene3D" id="4.10.1060.50">
    <property type="match status" value="1"/>
</dbReference>
<name>A0AA38TI62_9ASTR</name>
<comment type="similarity">
    <text evidence="1">Belongs to the DP1 family.</text>
</comment>
<reference evidence="2" key="1">
    <citation type="submission" date="2023-03" db="EMBL/GenBank/DDBJ databases">
        <title>Chromosome-scale reference genome and RAD-based genetic map of yellow starthistle (Centaurea solstitialis) reveal putative structural variation and QTLs associated with invader traits.</title>
        <authorList>
            <person name="Reatini B."/>
            <person name="Cang F.A."/>
            <person name="Jiang Q."/>
            <person name="Mckibben M.T.W."/>
            <person name="Barker M.S."/>
            <person name="Rieseberg L.H."/>
            <person name="Dlugosch K.M."/>
        </authorList>
    </citation>
    <scope>NUCLEOTIDE SEQUENCE</scope>
    <source>
        <strain evidence="2">CAN-66</strain>
        <tissue evidence="2">Leaf</tissue>
    </source>
</reference>
<gene>
    <name evidence="2" type="ORF">OSB04_006580</name>
</gene>
<accession>A0AA38TI62</accession>
<organism evidence="2 3">
    <name type="scientific">Centaurea solstitialis</name>
    <name type="common">yellow star-thistle</name>
    <dbReference type="NCBI Taxonomy" id="347529"/>
    <lineage>
        <taxon>Eukaryota</taxon>
        <taxon>Viridiplantae</taxon>
        <taxon>Streptophyta</taxon>
        <taxon>Embryophyta</taxon>
        <taxon>Tracheophyta</taxon>
        <taxon>Spermatophyta</taxon>
        <taxon>Magnoliopsida</taxon>
        <taxon>eudicotyledons</taxon>
        <taxon>Gunneridae</taxon>
        <taxon>Pentapetalae</taxon>
        <taxon>asterids</taxon>
        <taxon>campanulids</taxon>
        <taxon>Asterales</taxon>
        <taxon>Asteraceae</taxon>
        <taxon>Carduoideae</taxon>
        <taxon>Cardueae</taxon>
        <taxon>Centaureinae</taxon>
        <taxon>Centaurea</taxon>
    </lineage>
</organism>
<evidence type="ECO:0000256" key="1">
    <source>
        <dbReference type="RuleBase" id="RU362006"/>
    </source>
</evidence>
<dbReference type="PANTHER" id="PTHR12300:SF117">
    <property type="entry name" value="LP05237P-RELATED"/>
    <property type="match status" value="1"/>
</dbReference>
<sequence length="160" mass="18574">MLLQFRKVSLSVAVPETIDGRFISSHIFIAHSVAGVICMTHCLHPRDVNCRKKKCGTTTRMVFGYAYPAYECFKSVEKNKTDIEQHRFWCQYWILVVVLTVCERIGDTFVSWARDIVVLYWQRAVSYGQTRVFDFLQYTASQSTPKVYSSFLLCLSNPDY</sequence>
<dbReference type="InterPro" id="IPR004345">
    <property type="entry name" value="TB2_DP1_HVA22"/>
</dbReference>
<dbReference type="AlphaFoldDB" id="A0AA38TI62"/>
<dbReference type="Pfam" id="PF03134">
    <property type="entry name" value="TB2_DP1_HVA22"/>
    <property type="match status" value="1"/>
</dbReference>